<dbReference type="EMBL" id="JAABOO010000004">
    <property type="protein sequence ID" value="NER15083.1"/>
    <property type="molecule type" value="Genomic_DNA"/>
</dbReference>
<dbReference type="Gene3D" id="2.60.40.1120">
    <property type="entry name" value="Carboxypeptidase-like, regulatory domain"/>
    <property type="match status" value="1"/>
</dbReference>
<dbReference type="InterPro" id="IPR008969">
    <property type="entry name" value="CarboxyPept-like_regulatory"/>
</dbReference>
<evidence type="ECO:0000313" key="2">
    <source>
        <dbReference type="Proteomes" id="UP000468581"/>
    </source>
</evidence>
<accession>A0A6P0UWD8</accession>
<comment type="caution">
    <text evidence="1">The sequence shown here is derived from an EMBL/GenBank/DDBJ whole genome shotgun (WGS) entry which is preliminary data.</text>
</comment>
<dbReference type="Proteomes" id="UP000468581">
    <property type="component" value="Unassembled WGS sequence"/>
</dbReference>
<proteinExistence type="predicted"/>
<sequence length="300" mass="34389">MRKILLLIVLMITGITFSQSKEYYGTVKVKSDKTPIPGAIVLVKGTKIGVQTDFDGNFKITVPDSLNILTISYLGFQTVNYKIGAERKLEILLKEDCTIHWFDKQHIGFYLNSGVVNNPLGGQFIFTFPDFFNLPTLKSEISYQTNLRDNRFLNVHLNLHHLFVSCGFNADINTSYRNLDFNNNIDLSAYSIEASLNFHGISTIVGFSSIDFMSTEKIIDSYGVTLGLKAWIGPPFYMSVSAKTSVYKNLSEYHAEIKRQYRNIYGFMKYYKVNDFNELSIGIGIEVTYLFKRQREERRN</sequence>
<organism evidence="1 2">
    <name type="scientific">Leptobacterium flavescens</name>
    <dbReference type="NCBI Taxonomy" id="472055"/>
    <lineage>
        <taxon>Bacteria</taxon>
        <taxon>Pseudomonadati</taxon>
        <taxon>Bacteroidota</taxon>
        <taxon>Flavobacteriia</taxon>
        <taxon>Flavobacteriales</taxon>
        <taxon>Flavobacteriaceae</taxon>
        <taxon>Leptobacterium</taxon>
    </lineage>
</organism>
<name>A0A6P0UWD8_9FLAO</name>
<evidence type="ECO:0008006" key="3">
    <source>
        <dbReference type="Google" id="ProtNLM"/>
    </source>
</evidence>
<protein>
    <recommendedName>
        <fullName evidence="3">Carboxypeptidase-like regulatory domain-containing protein</fullName>
    </recommendedName>
</protein>
<reference evidence="1 2" key="1">
    <citation type="submission" date="2020-01" db="EMBL/GenBank/DDBJ databases">
        <title>Leptobacterium flavescens.</title>
        <authorList>
            <person name="Wang G."/>
        </authorList>
    </citation>
    <scope>NUCLEOTIDE SEQUENCE [LARGE SCALE GENOMIC DNA]</scope>
    <source>
        <strain evidence="1 2">KCTC 22160</strain>
    </source>
</reference>
<dbReference type="Pfam" id="PF13715">
    <property type="entry name" value="CarbopepD_reg_2"/>
    <property type="match status" value="1"/>
</dbReference>
<evidence type="ECO:0000313" key="1">
    <source>
        <dbReference type="EMBL" id="NER15083.1"/>
    </source>
</evidence>
<dbReference type="AlphaFoldDB" id="A0A6P0UWD8"/>
<keyword evidence="2" id="KW-1185">Reference proteome</keyword>
<dbReference type="SUPFAM" id="SSF49464">
    <property type="entry name" value="Carboxypeptidase regulatory domain-like"/>
    <property type="match status" value="1"/>
</dbReference>
<gene>
    <name evidence="1" type="ORF">GWK08_16635</name>
</gene>